<dbReference type="RefSeq" id="XP_022111501.1">
    <property type="nucleotide sequence ID" value="XM_022255809.1"/>
</dbReference>
<name>A0A8B8A697_ACAPL</name>
<dbReference type="InterPro" id="IPR019531">
    <property type="entry name" value="Pmp4"/>
</dbReference>
<gene>
    <name evidence="2" type="primary">LOC110990716</name>
</gene>
<dbReference type="CTD" id="11264"/>
<evidence type="ECO:0000313" key="2">
    <source>
        <dbReference type="RefSeq" id="XP_022111501.1"/>
    </source>
</evidence>
<dbReference type="PANTHER" id="PTHR15460:SF3">
    <property type="entry name" value="PEROXISOMAL MEMBRANE PROTEIN 4"/>
    <property type="match status" value="1"/>
</dbReference>
<dbReference type="KEGG" id="aplc:110990716"/>
<reference evidence="2" key="1">
    <citation type="submission" date="2025-08" db="UniProtKB">
        <authorList>
            <consortium name="RefSeq"/>
        </authorList>
    </citation>
    <scope>IDENTIFICATION</scope>
</reference>
<dbReference type="Pfam" id="PF02466">
    <property type="entry name" value="Tim17"/>
    <property type="match status" value="1"/>
</dbReference>
<dbReference type="Proteomes" id="UP000694845">
    <property type="component" value="Unplaced"/>
</dbReference>
<dbReference type="OMA" id="VMVFLFR"/>
<dbReference type="GeneID" id="110990716"/>
<dbReference type="PANTHER" id="PTHR15460">
    <property type="entry name" value="PEROXISOMAL MEMBRANE PROTEIN 4"/>
    <property type="match status" value="1"/>
</dbReference>
<dbReference type="PIRSF" id="PIRSF013674">
    <property type="entry name" value="PXMP4"/>
    <property type="match status" value="1"/>
</dbReference>
<sequence>MAAPTALAVLECINRFLNTRRYQEALALIKGLRNGAVYGAKVRAPHALVMTFLFGTGSFRQQIMSILRATYTHSKNLGIYVFLYKSMLAIMRWSEGKVHHLHPLIAGFIGGYLIFGTNNKVNSQINMYVLSRILFGFGRLAVKKGVISEPKRDPFPIAAAFIWAIVMWQFENHQKVLQPSLQNSMTYLYHDSNIWHSLKDFIWHNKL</sequence>
<accession>A0A8B8A697</accession>
<dbReference type="OrthoDB" id="39659at2759"/>
<evidence type="ECO:0000313" key="1">
    <source>
        <dbReference type="Proteomes" id="UP000694845"/>
    </source>
</evidence>
<keyword evidence="1" id="KW-1185">Reference proteome</keyword>
<dbReference type="AlphaFoldDB" id="A0A8B8A697"/>
<protein>
    <submittedName>
        <fullName evidence="2">Peroxisomal membrane protein 4-like</fullName>
    </submittedName>
</protein>
<organism evidence="1 2">
    <name type="scientific">Acanthaster planci</name>
    <name type="common">Crown-of-thorns starfish</name>
    <dbReference type="NCBI Taxonomy" id="133434"/>
    <lineage>
        <taxon>Eukaryota</taxon>
        <taxon>Metazoa</taxon>
        <taxon>Echinodermata</taxon>
        <taxon>Eleutherozoa</taxon>
        <taxon>Asterozoa</taxon>
        <taxon>Asteroidea</taxon>
        <taxon>Valvatacea</taxon>
        <taxon>Valvatida</taxon>
        <taxon>Acanthasteridae</taxon>
        <taxon>Acanthaster</taxon>
    </lineage>
</organism>
<dbReference type="GO" id="GO:0005778">
    <property type="term" value="C:peroxisomal membrane"/>
    <property type="evidence" value="ECO:0007669"/>
    <property type="project" value="TreeGrafter"/>
</dbReference>
<proteinExistence type="predicted"/>